<protein>
    <submittedName>
        <fullName evidence="1">Phosphoglycolate phosphatase</fullName>
    </submittedName>
</protein>
<dbReference type="NCBIfam" id="TIGR01549">
    <property type="entry name" value="HAD-SF-IA-v1"/>
    <property type="match status" value="1"/>
</dbReference>
<dbReference type="SFLD" id="SFLDG01129">
    <property type="entry name" value="C1.5:_HAD__Beta-PGM__Phosphata"/>
    <property type="match status" value="1"/>
</dbReference>
<dbReference type="SFLD" id="SFLDS00003">
    <property type="entry name" value="Haloacid_Dehalogenase"/>
    <property type="match status" value="1"/>
</dbReference>
<dbReference type="InterPro" id="IPR023214">
    <property type="entry name" value="HAD_sf"/>
</dbReference>
<proteinExistence type="predicted"/>
<dbReference type="PANTHER" id="PTHR43434:SF24">
    <property type="entry name" value="HYDROLASE-RELATED"/>
    <property type="match status" value="1"/>
</dbReference>
<dbReference type="OrthoDB" id="9782449at2"/>
<dbReference type="InterPro" id="IPR050155">
    <property type="entry name" value="HAD-like_hydrolase_sf"/>
</dbReference>
<dbReference type="InterPro" id="IPR006439">
    <property type="entry name" value="HAD-SF_hydro_IA"/>
</dbReference>
<dbReference type="Proteomes" id="UP000199496">
    <property type="component" value="Unassembled WGS sequence"/>
</dbReference>
<dbReference type="PANTHER" id="PTHR43434">
    <property type="entry name" value="PHOSPHOGLYCOLATE PHOSPHATASE"/>
    <property type="match status" value="1"/>
</dbReference>
<dbReference type="SUPFAM" id="SSF56784">
    <property type="entry name" value="HAD-like"/>
    <property type="match status" value="1"/>
</dbReference>
<dbReference type="EMBL" id="FOFO01000019">
    <property type="protein sequence ID" value="SEQ17145.1"/>
    <property type="molecule type" value="Genomic_DNA"/>
</dbReference>
<dbReference type="Gene3D" id="1.10.150.240">
    <property type="entry name" value="Putative phosphatase, domain 2"/>
    <property type="match status" value="1"/>
</dbReference>
<dbReference type="GO" id="GO:0008967">
    <property type="term" value="F:phosphoglycolate phosphatase activity"/>
    <property type="evidence" value="ECO:0007669"/>
    <property type="project" value="TreeGrafter"/>
</dbReference>
<dbReference type="InterPro" id="IPR023198">
    <property type="entry name" value="PGP-like_dom2"/>
</dbReference>
<dbReference type="GO" id="GO:0006281">
    <property type="term" value="P:DNA repair"/>
    <property type="evidence" value="ECO:0007669"/>
    <property type="project" value="TreeGrafter"/>
</dbReference>
<dbReference type="Pfam" id="PF13419">
    <property type="entry name" value="HAD_2"/>
    <property type="match status" value="1"/>
</dbReference>
<name>A0A1H9DUM0_9GAMM</name>
<dbReference type="InterPro" id="IPR041492">
    <property type="entry name" value="HAD_2"/>
</dbReference>
<keyword evidence="2" id="KW-1185">Reference proteome</keyword>
<dbReference type="STRING" id="867345.SAMN05421693_1199"/>
<dbReference type="AlphaFoldDB" id="A0A1H9DUM0"/>
<dbReference type="GO" id="GO:0005829">
    <property type="term" value="C:cytosol"/>
    <property type="evidence" value="ECO:0007669"/>
    <property type="project" value="TreeGrafter"/>
</dbReference>
<dbReference type="InterPro" id="IPR036412">
    <property type="entry name" value="HAD-like_sf"/>
</dbReference>
<dbReference type="NCBIfam" id="TIGR01509">
    <property type="entry name" value="HAD-SF-IA-v3"/>
    <property type="match status" value="1"/>
</dbReference>
<sequence>MTSEENPYQLLVFDWDGTLMDSVARIVACMQSTIETLGIAPLPEQRLRHVIGLGMQEAILQLYPDADDDLLHAFTQAYRERFLFNDDVPMPLFAGVPELLDDLRKQGYWCAVATGKSRMGLDRVLEETGLDIHFLTTRCADETLSKPHPQMLLDIMDELGVMPARTLMIGDSTHDLLMARNAGTDALGVTSGVHSAQELLSLGPKGLVDGVAQLPKWLKCRCQGQSS</sequence>
<reference evidence="1 2" key="1">
    <citation type="submission" date="2016-10" db="EMBL/GenBank/DDBJ databases">
        <authorList>
            <person name="de Groot N.N."/>
        </authorList>
    </citation>
    <scope>NUCLEOTIDE SEQUENCE [LARGE SCALE GENOMIC DNA]</scope>
    <source>
        <strain evidence="1 2">B7-7</strain>
    </source>
</reference>
<accession>A0A1H9DUM0</accession>
<gene>
    <name evidence="1" type="ORF">SAMN05421693_1199</name>
</gene>
<organism evidence="1 2">
    <name type="scientific">Ectothiorhodospira magna</name>
    <dbReference type="NCBI Taxonomy" id="867345"/>
    <lineage>
        <taxon>Bacteria</taxon>
        <taxon>Pseudomonadati</taxon>
        <taxon>Pseudomonadota</taxon>
        <taxon>Gammaproteobacteria</taxon>
        <taxon>Chromatiales</taxon>
        <taxon>Ectothiorhodospiraceae</taxon>
        <taxon>Ectothiorhodospira</taxon>
    </lineage>
</organism>
<evidence type="ECO:0000313" key="2">
    <source>
        <dbReference type="Proteomes" id="UP000199496"/>
    </source>
</evidence>
<dbReference type="RefSeq" id="WP_090207506.1">
    <property type="nucleotide sequence ID" value="NZ_FOFO01000019.1"/>
</dbReference>
<dbReference type="Gene3D" id="3.40.50.1000">
    <property type="entry name" value="HAD superfamily/HAD-like"/>
    <property type="match status" value="1"/>
</dbReference>
<evidence type="ECO:0000313" key="1">
    <source>
        <dbReference type="EMBL" id="SEQ17145.1"/>
    </source>
</evidence>